<dbReference type="EMBL" id="ABXV02000011">
    <property type="protein sequence ID" value="EFB73878.1"/>
    <property type="molecule type" value="Genomic_DNA"/>
</dbReference>
<keyword evidence="2" id="KW-1185">Reference proteome</keyword>
<evidence type="ECO:0000313" key="1">
    <source>
        <dbReference type="EMBL" id="EFB73878.1"/>
    </source>
</evidence>
<dbReference type="HOGENOM" id="CLU_3204002_0_0_6"/>
<protein>
    <submittedName>
        <fullName evidence="1">Uncharacterized protein</fullName>
    </submittedName>
</protein>
<name>D1NY31_9GAMM</name>
<dbReference type="STRING" id="500637.PROVRUST_05151"/>
<comment type="caution">
    <text evidence="1">The sequence shown here is derived from an EMBL/GenBank/DDBJ whole genome shotgun (WGS) entry which is preliminary data.</text>
</comment>
<evidence type="ECO:0000313" key="2">
    <source>
        <dbReference type="Proteomes" id="UP000005512"/>
    </source>
</evidence>
<dbReference type="Proteomes" id="UP000005512">
    <property type="component" value="Unassembled WGS sequence"/>
</dbReference>
<dbReference type="AlphaFoldDB" id="D1NY31"/>
<proteinExistence type="predicted"/>
<organism evidence="1 2">
    <name type="scientific">Providencia rustigianii DSM 4541</name>
    <dbReference type="NCBI Taxonomy" id="500637"/>
    <lineage>
        <taxon>Bacteria</taxon>
        <taxon>Pseudomonadati</taxon>
        <taxon>Pseudomonadota</taxon>
        <taxon>Gammaproteobacteria</taxon>
        <taxon>Enterobacterales</taxon>
        <taxon>Morganellaceae</taxon>
        <taxon>Providencia</taxon>
    </lineage>
</organism>
<gene>
    <name evidence="1" type="ORF">PROVRUST_05151</name>
</gene>
<sequence>MSAKREKIPIIYILLMDVIFHYTRNIANTVPIFKLLFNSLIINEN</sequence>
<reference evidence="1" key="1">
    <citation type="submission" date="2009-12" db="EMBL/GenBank/DDBJ databases">
        <authorList>
            <person name="Weinstock G."/>
            <person name="Sodergren E."/>
            <person name="Clifton S."/>
            <person name="Fulton L."/>
            <person name="Fulton B."/>
            <person name="Courtney L."/>
            <person name="Fronick C."/>
            <person name="Harrison M."/>
            <person name="Strong C."/>
            <person name="Farmer C."/>
            <person name="Delahaunty K."/>
            <person name="Markovic C."/>
            <person name="Hall O."/>
            <person name="Minx P."/>
            <person name="Tomlinson C."/>
            <person name="Mitreva M."/>
            <person name="Nelson J."/>
            <person name="Hou S."/>
            <person name="Wollam A."/>
            <person name="Pepin K.H."/>
            <person name="Johnson M."/>
            <person name="Bhonagiri V."/>
            <person name="Nash W.E."/>
            <person name="Warren W."/>
            <person name="Chinwalla A."/>
            <person name="Mardis E.R."/>
            <person name="Wilson R.K."/>
        </authorList>
    </citation>
    <scope>NUCLEOTIDE SEQUENCE [LARGE SCALE GENOMIC DNA]</scope>
    <source>
        <strain evidence="1">DSM 4541</strain>
    </source>
</reference>
<accession>D1NY31</accession>